<feature type="transmembrane region" description="Helical" evidence="2">
    <location>
        <begin position="12"/>
        <end position="33"/>
    </location>
</feature>
<feature type="region of interest" description="Disordered" evidence="1">
    <location>
        <begin position="257"/>
        <end position="318"/>
    </location>
</feature>
<comment type="caution">
    <text evidence="3">The sequence shown here is derived from an EMBL/GenBank/DDBJ whole genome shotgun (WGS) entry which is preliminary data.</text>
</comment>
<feature type="compositionally biased region" description="Basic and acidic residues" evidence="1">
    <location>
        <begin position="257"/>
        <end position="271"/>
    </location>
</feature>
<sequence length="318" mass="36870">MSSLSSIMYLSKYFCSIFCFFILIYQSSLLFVVCTTYQQNVNNNISTMNIIPNQNFIPHHSHHDQQQQQRSQRSVPEFEATLNAMKCALRIVGLQVSEHHNNMFMCCGLWKMKSYMKDTADRVCENAYESKRVFDDFMTDELIYGKFTHSILGDDTLDCKKYPEGSPTCDRLFAIITFIIVMIILSIFLLIIGCCMATICWHRSRRQYQCLLRLKLPDDECLEKHEFLNHDDYDDGEKRKTKRKNWSNHLKALKPCRPLEHKHNSTNDILRHSSGKSSPDSGIPPSTNSTTTSRNASTMTLSNDNHQQQAVQEKPQQQ</sequence>
<gene>
    <name evidence="3" type="ORF">DERP_010759</name>
</gene>
<keyword evidence="2" id="KW-1133">Transmembrane helix</keyword>
<feature type="compositionally biased region" description="Low complexity" evidence="1">
    <location>
        <begin position="286"/>
        <end position="300"/>
    </location>
</feature>
<evidence type="ECO:0000256" key="2">
    <source>
        <dbReference type="SAM" id="Phobius"/>
    </source>
</evidence>
<proteinExistence type="predicted"/>
<keyword evidence="4" id="KW-1185">Reference proteome</keyword>
<dbReference type="EMBL" id="NJHN03000065">
    <property type="protein sequence ID" value="KAH9418205.1"/>
    <property type="molecule type" value="Genomic_DNA"/>
</dbReference>
<accession>A0ABQ8J6K0</accession>
<organism evidence="3 4">
    <name type="scientific">Dermatophagoides pteronyssinus</name>
    <name type="common">European house dust mite</name>
    <dbReference type="NCBI Taxonomy" id="6956"/>
    <lineage>
        <taxon>Eukaryota</taxon>
        <taxon>Metazoa</taxon>
        <taxon>Ecdysozoa</taxon>
        <taxon>Arthropoda</taxon>
        <taxon>Chelicerata</taxon>
        <taxon>Arachnida</taxon>
        <taxon>Acari</taxon>
        <taxon>Acariformes</taxon>
        <taxon>Sarcoptiformes</taxon>
        <taxon>Astigmata</taxon>
        <taxon>Psoroptidia</taxon>
        <taxon>Analgoidea</taxon>
        <taxon>Pyroglyphidae</taxon>
        <taxon>Dermatophagoidinae</taxon>
        <taxon>Dermatophagoides</taxon>
    </lineage>
</organism>
<reference evidence="3 4" key="2">
    <citation type="journal article" date="2022" name="Mol. Biol. Evol.">
        <title>Comparative Genomics Reveals Insights into the Divergent Evolution of Astigmatic Mites and Household Pest Adaptations.</title>
        <authorList>
            <person name="Xiong Q."/>
            <person name="Wan A.T."/>
            <person name="Liu X."/>
            <person name="Fung C.S."/>
            <person name="Xiao X."/>
            <person name="Malainual N."/>
            <person name="Hou J."/>
            <person name="Wang L."/>
            <person name="Wang M."/>
            <person name="Yang K.Y."/>
            <person name="Cui Y."/>
            <person name="Leung E.L."/>
            <person name="Nong W."/>
            <person name="Shin S.K."/>
            <person name="Au S.W."/>
            <person name="Jeong K.Y."/>
            <person name="Chew F.T."/>
            <person name="Hui J.H."/>
            <person name="Leung T.F."/>
            <person name="Tungtrongchitr A."/>
            <person name="Zhong N."/>
            <person name="Liu Z."/>
            <person name="Tsui S.K."/>
        </authorList>
    </citation>
    <scope>NUCLEOTIDE SEQUENCE [LARGE SCALE GENOMIC DNA]</scope>
    <source>
        <strain evidence="3">Derp</strain>
    </source>
</reference>
<keyword evidence="2" id="KW-0472">Membrane</keyword>
<reference evidence="3 4" key="1">
    <citation type="journal article" date="2018" name="J. Allergy Clin. Immunol.">
        <title>High-quality assembly of Dermatophagoides pteronyssinus genome and transcriptome reveals a wide range of novel allergens.</title>
        <authorList>
            <person name="Liu X.Y."/>
            <person name="Yang K.Y."/>
            <person name="Wang M.Q."/>
            <person name="Kwok J.S."/>
            <person name="Zeng X."/>
            <person name="Yang Z."/>
            <person name="Xiao X.J."/>
            <person name="Lau C.P."/>
            <person name="Li Y."/>
            <person name="Huang Z.M."/>
            <person name="Ba J.G."/>
            <person name="Yim A.K."/>
            <person name="Ouyang C.Y."/>
            <person name="Ngai S.M."/>
            <person name="Chan T.F."/>
            <person name="Leung E.L."/>
            <person name="Liu L."/>
            <person name="Liu Z.G."/>
            <person name="Tsui S.K."/>
        </authorList>
    </citation>
    <scope>NUCLEOTIDE SEQUENCE [LARGE SCALE GENOMIC DNA]</scope>
    <source>
        <strain evidence="3">Derp</strain>
    </source>
</reference>
<name>A0ABQ8J6K0_DERPT</name>
<dbReference type="Proteomes" id="UP000887458">
    <property type="component" value="Unassembled WGS sequence"/>
</dbReference>
<feature type="compositionally biased region" description="Low complexity" evidence="1">
    <location>
        <begin position="307"/>
        <end position="318"/>
    </location>
</feature>
<keyword evidence="2" id="KW-0812">Transmembrane</keyword>
<protein>
    <submittedName>
        <fullName evidence="3">Uncharacterized protein</fullName>
    </submittedName>
</protein>
<feature type="transmembrane region" description="Helical" evidence="2">
    <location>
        <begin position="172"/>
        <end position="199"/>
    </location>
</feature>
<evidence type="ECO:0000256" key="1">
    <source>
        <dbReference type="SAM" id="MobiDB-lite"/>
    </source>
</evidence>
<evidence type="ECO:0000313" key="3">
    <source>
        <dbReference type="EMBL" id="KAH9418205.1"/>
    </source>
</evidence>
<evidence type="ECO:0000313" key="4">
    <source>
        <dbReference type="Proteomes" id="UP000887458"/>
    </source>
</evidence>